<dbReference type="OrthoDB" id="4808431at2"/>
<dbReference type="Proteomes" id="UP000054314">
    <property type="component" value="Unassembled WGS sequence"/>
</dbReference>
<dbReference type="Pfam" id="PF09485">
    <property type="entry name" value="CRISPR_Cse2"/>
    <property type="match status" value="1"/>
</dbReference>
<evidence type="ECO:0000313" key="1">
    <source>
        <dbReference type="EMBL" id="KGM13638.1"/>
    </source>
</evidence>
<dbReference type="RefSeq" id="WP_035058689.1">
    <property type="nucleotide sequence ID" value="NZ_AXCZ01000031.1"/>
</dbReference>
<dbReference type="EMBL" id="AXCZ01000031">
    <property type="protein sequence ID" value="KGM13638.1"/>
    <property type="molecule type" value="Genomic_DNA"/>
</dbReference>
<protein>
    <submittedName>
        <fullName evidence="1">CRISPR-associated protein Cse2</fullName>
    </submittedName>
</protein>
<organism evidence="1 2">
    <name type="scientific">Cellulomonas bogoriensis 69B4 = DSM 16987</name>
    <dbReference type="NCBI Taxonomy" id="1386082"/>
    <lineage>
        <taxon>Bacteria</taxon>
        <taxon>Bacillati</taxon>
        <taxon>Actinomycetota</taxon>
        <taxon>Actinomycetes</taxon>
        <taxon>Micrococcales</taxon>
        <taxon>Cellulomonadaceae</taxon>
        <taxon>Cellulomonas</taxon>
    </lineage>
</organism>
<gene>
    <name evidence="1" type="ORF">N869_07405</name>
</gene>
<comment type="caution">
    <text evidence="1">The sequence shown here is derived from an EMBL/GenBank/DDBJ whole genome shotgun (WGS) entry which is preliminary data.</text>
</comment>
<proteinExistence type="predicted"/>
<accession>A0A0A0BZ14</accession>
<name>A0A0A0BZ14_9CELL</name>
<dbReference type="InterPro" id="IPR013382">
    <property type="entry name" value="CRISPR-assoc_prot_Cse2"/>
</dbReference>
<keyword evidence="2" id="KW-1185">Reference proteome</keyword>
<evidence type="ECO:0000313" key="2">
    <source>
        <dbReference type="Proteomes" id="UP000054314"/>
    </source>
</evidence>
<dbReference type="InterPro" id="IPR038287">
    <property type="entry name" value="Cse2_sf"/>
</dbReference>
<dbReference type="NCBIfam" id="TIGR02548">
    <property type="entry name" value="casB_cse2"/>
    <property type="match status" value="1"/>
</dbReference>
<dbReference type="Gene3D" id="1.10.520.40">
    <property type="entry name" value="CRISPR-associated protein Cse2"/>
    <property type="match status" value="1"/>
</dbReference>
<dbReference type="AlphaFoldDB" id="A0A0A0BZ14"/>
<reference evidence="1 2" key="1">
    <citation type="submission" date="2013-08" db="EMBL/GenBank/DDBJ databases">
        <title>Genome sequencing of Cellulomonas bogoriensis 69B4.</title>
        <authorList>
            <person name="Chen F."/>
            <person name="Li Y."/>
            <person name="Wang G."/>
        </authorList>
    </citation>
    <scope>NUCLEOTIDE SEQUENCE [LARGE SCALE GENOMIC DNA]</scope>
    <source>
        <strain evidence="1 2">69B4</strain>
    </source>
</reference>
<sequence>MTAGEHGAEGGSVSTRDFVTRQVGRIQAGYMRRPQQPWARAALAQLRRGVGREVGAVPEILELTVNPGAPVSGSEAPTPEENAIHLALTLYAVHQQSQSSPMHVPGVSFGTAVGSIRFRDGRENPGVVRRFQAMGTSVGLGEAAHHARTLVALLRSAGRGLDYGRFAEDLAAFQLPWRADGVRLQWGRDFYRVSPAPSITTSPTEDLS</sequence>
<dbReference type="CDD" id="cd09731">
    <property type="entry name" value="Cse2_I-E"/>
    <property type="match status" value="1"/>
</dbReference>